<keyword evidence="4" id="KW-1185">Reference proteome</keyword>
<evidence type="ECO:0000256" key="2">
    <source>
        <dbReference type="ARBA" id="ARBA00023043"/>
    </source>
</evidence>
<evidence type="ECO:0000313" key="4">
    <source>
        <dbReference type="Proteomes" id="UP001168821"/>
    </source>
</evidence>
<evidence type="ECO:0000313" key="3">
    <source>
        <dbReference type="EMBL" id="KAJ3656471.1"/>
    </source>
</evidence>
<dbReference type="InterPro" id="IPR036770">
    <property type="entry name" value="Ankyrin_rpt-contain_sf"/>
</dbReference>
<protein>
    <recommendedName>
        <fullName evidence="5">SOCS box domain-containing protein</fullName>
    </recommendedName>
</protein>
<proteinExistence type="predicted"/>
<gene>
    <name evidence="3" type="ORF">Zmor_015545</name>
</gene>
<dbReference type="EMBL" id="JALNTZ010000004">
    <property type="protein sequence ID" value="KAJ3656471.1"/>
    <property type="molecule type" value="Genomic_DNA"/>
</dbReference>
<dbReference type="AlphaFoldDB" id="A0AA38ILS8"/>
<sequence length="524" mass="61511">MQCGTCSMRRYKDLQSMGILTNAIENNDIKNFTKIVINLGRSFFSGSNDYSFTLYAESMKRKRKKIFDFLLSFHARDDEGTIAALEHVLKNQNSVPDYFVNELLKKYSSVTNDENLLFTAATVKCPQATKLLLDKGLDANAQFGDWTPLHRALMIDPDNRNEELITTLLCYGADPSVEAYNGYNCFELAVRNKHTDFVREMLFDFTFDYHLHHKLHISVLLQLGKLKSPLFHQLLKHHVEFFLDDNTRTPFSENLSDLLQLEFDYFKIIFEEYNSICCQIFENHILDYFKSEPRFRKYFLRKRLPDIERCLCGEQTVMKLNLLLHGPASLNKNVIDFISTLDSYTVFSYLSESSNQTEVTEIFVYLFIYGLRIKSSLFDRVFEEYGYCELFKLLLFLDYERKDYGVIHPSALVFYICEINSTLDTLSLGKYTVDSVFELMNYFVHPKLDKYRSREVPSKKLAIKENYPHMPSLVELARNTFREYFVTKLDIRSTQQFYTLLNSLPISVDHKKIISLETKLYDNY</sequence>
<comment type="caution">
    <text evidence="3">The sequence shown here is derived from an EMBL/GenBank/DDBJ whole genome shotgun (WGS) entry which is preliminary data.</text>
</comment>
<dbReference type="PANTHER" id="PTHR24178">
    <property type="entry name" value="MOLTING PROTEIN MLT-4"/>
    <property type="match status" value="1"/>
</dbReference>
<dbReference type="Proteomes" id="UP001168821">
    <property type="component" value="Unassembled WGS sequence"/>
</dbReference>
<evidence type="ECO:0000256" key="1">
    <source>
        <dbReference type="ARBA" id="ARBA00022737"/>
    </source>
</evidence>
<dbReference type="SUPFAM" id="SSF48403">
    <property type="entry name" value="Ankyrin repeat"/>
    <property type="match status" value="1"/>
</dbReference>
<reference evidence="3" key="1">
    <citation type="journal article" date="2023" name="G3 (Bethesda)">
        <title>Whole genome assemblies of Zophobas morio and Tenebrio molitor.</title>
        <authorList>
            <person name="Kaur S."/>
            <person name="Stinson S.A."/>
            <person name="diCenzo G.C."/>
        </authorList>
    </citation>
    <scope>NUCLEOTIDE SEQUENCE</scope>
    <source>
        <strain evidence="3">QUZm001</strain>
    </source>
</reference>
<dbReference type="Gene3D" id="1.25.40.20">
    <property type="entry name" value="Ankyrin repeat-containing domain"/>
    <property type="match status" value="1"/>
</dbReference>
<keyword evidence="2" id="KW-0040">ANK repeat</keyword>
<dbReference type="Pfam" id="PF12796">
    <property type="entry name" value="Ank_2"/>
    <property type="match status" value="1"/>
</dbReference>
<dbReference type="SMART" id="SM00248">
    <property type="entry name" value="ANK"/>
    <property type="match status" value="3"/>
</dbReference>
<evidence type="ECO:0008006" key="5">
    <source>
        <dbReference type="Google" id="ProtNLM"/>
    </source>
</evidence>
<accession>A0AA38ILS8</accession>
<keyword evidence="1" id="KW-0677">Repeat</keyword>
<organism evidence="3 4">
    <name type="scientific">Zophobas morio</name>
    <dbReference type="NCBI Taxonomy" id="2755281"/>
    <lineage>
        <taxon>Eukaryota</taxon>
        <taxon>Metazoa</taxon>
        <taxon>Ecdysozoa</taxon>
        <taxon>Arthropoda</taxon>
        <taxon>Hexapoda</taxon>
        <taxon>Insecta</taxon>
        <taxon>Pterygota</taxon>
        <taxon>Neoptera</taxon>
        <taxon>Endopterygota</taxon>
        <taxon>Coleoptera</taxon>
        <taxon>Polyphaga</taxon>
        <taxon>Cucujiformia</taxon>
        <taxon>Tenebrionidae</taxon>
        <taxon>Zophobas</taxon>
    </lineage>
</organism>
<name>A0AA38ILS8_9CUCU</name>
<dbReference type="InterPro" id="IPR002110">
    <property type="entry name" value="Ankyrin_rpt"/>
</dbReference>